<name>A0A6J4QUF6_9ACTN</name>
<evidence type="ECO:0000256" key="1">
    <source>
        <dbReference type="SAM" id="MobiDB-lite"/>
    </source>
</evidence>
<gene>
    <name evidence="2" type="ORF">AVDCRST_MAG80-1955</name>
</gene>
<protein>
    <submittedName>
        <fullName evidence="2">D-malate dehydrogenase [decarboxylating]</fullName>
        <ecNumber evidence="2">1.1.1.83</ecNumber>
    </submittedName>
</protein>
<feature type="region of interest" description="Disordered" evidence="1">
    <location>
        <begin position="1"/>
        <end position="105"/>
    </location>
</feature>
<accession>A0A6J4QUF6</accession>
<keyword evidence="2" id="KW-0560">Oxidoreductase</keyword>
<proteinExistence type="predicted"/>
<feature type="compositionally biased region" description="Basic residues" evidence="1">
    <location>
        <begin position="55"/>
        <end position="76"/>
    </location>
</feature>
<organism evidence="2">
    <name type="scientific">uncultured Rubrobacteraceae bacterium</name>
    <dbReference type="NCBI Taxonomy" id="349277"/>
    <lineage>
        <taxon>Bacteria</taxon>
        <taxon>Bacillati</taxon>
        <taxon>Actinomycetota</taxon>
        <taxon>Rubrobacteria</taxon>
        <taxon>Rubrobacterales</taxon>
        <taxon>Rubrobacteraceae</taxon>
        <taxon>environmental samples</taxon>
    </lineage>
</organism>
<dbReference type="GO" id="GO:0046553">
    <property type="term" value="F:D-malate dehydrogenase (decarboxylating) (NAD+) activity"/>
    <property type="evidence" value="ECO:0007669"/>
    <property type="project" value="UniProtKB-EC"/>
</dbReference>
<dbReference type="EMBL" id="CADCVC010000167">
    <property type="protein sequence ID" value="CAA9447888.1"/>
    <property type="molecule type" value="Genomic_DNA"/>
</dbReference>
<sequence length="105" mass="12124">GGRLRVHRDRPFRQPEPRETFPLALRADPRLGSRHCGSGHREPVRGDLGGGPPPRTRRARRSRTTHPRRARSRHRGRHEDTRPRGRRDDGRDDRSGDRGTPRVPL</sequence>
<feature type="compositionally biased region" description="Basic and acidic residues" evidence="1">
    <location>
        <begin position="9"/>
        <end position="19"/>
    </location>
</feature>
<reference evidence="2" key="1">
    <citation type="submission" date="2020-02" db="EMBL/GenBank/DDBJ databases">
        <authorList>
            <person name="Meier V. D."/>
        </authorList>
    </citation>
    <scope>NUCLEOTIDE SEQUENCE</scope>
    <source>
        <strain evidence="2">AVDCRST_MAG80</strain>
    </source>
</reference>
<evidence type="ECO:0000313" key="2">
    <source>
        <dbReference type="EMBL" id="CAA9447888.1"/>
    </source>
</evidence>
<feature type="compositionally biased region" description="Basic and acidic residues" evidence="1">
    <location>
        <begin position="77"/>
        <end position="105"/>
    </location>
</feature>
<dbReference type="EC" id="1.1.1.83" evidence="2"/>
<dbReference type="AlphaFoldDB" id="A0A6J4QUF6"/>
<feature type="non-terminal residue" evidence="2">
    <location>
        <position position="1"/>
    </location>
</feature>
<feature type="non-terminal residue" evidence="2">
    <location>
        <position position="105"/>
    </location>
</feature>